<dbReference type="PROSITE" id="PS51257">
    <property type="entry name" value="PROKAR_LIPOPROTEIN"/>
    <property type="match status" value="1"/>
</dbReference>
<feature type="chain" id="PRO_5046931726" description="Secreted protein" evidence="1">
    <location>
        <begin position="26"/>
        <end position="171"/>
    </location>
</feature>
<keyword evidence="3" id="KW-1185">Reference proteome</keyword>
<sequence length="171" mass="18544">MRKTTTVVAAIAASGCVALGPAAEAASARDTGAPQRLTAAAAAPKVVEVDGDEAQTAKAWSCRNVYRSTAAGAWGSARICWRPYKKKGWYQVTVRGTLKDTKRDGHRAGMFLQYWKLHGKWQQKHTVRIGTAKHYGKVVSTSFSGSPLRSVAMKVCTMNRFNQTSKCSSYG</sequence>
<evidence type="ECO:0000313" key="3">
    <source>
        <dbReference type="Proteomes" id="UP001501509"/>
    </source>
</evidence>
<accession>A0ABP6C8Z7</accession>
<keyword evidence="1" id="KW-0732">Signal</keyword>
<gene>
    <name evidence="2" type="ORF">GCM10010411_48120</name>
</gene>
<protein>
    <recommendedName>
        <fullName evidence="4">Secreted protein</fullName>
    </recommendedName>
</protein>
<name>A0ABP6C8Z7_9ACTN</name>
<evidence type="ECO:0000256" key="1">
    <source>
        <dbReference type="SAM" id="SignalP"/>
    </source>
</evidence>
<dbReference type="Proteomes" id="UP001501509">
    <property type="component" value="Unassembled WGS sequence"/>
</dbReference>
<comment type="caution">
    <text evidence="2">The sequence shown here is derived from an EMBL/GenBank/DDBJ whole genome shotgun (WGS) entry which is preliminary data.</text>
</comment>
<organism evidence="2 3">
    <name type="scientific">Actinomadura fulvescens</name>
    <dbReference type="NCBI Taxonomy" id="46160"/>
    <lineage>
        <taxon>Bacteria</taxon>
        <taxon>Bacillati</taxon>
        <taxon>Actinomycetota</taxon>
        <taxon>Actinomycetes</taxon>
        <taxon>Streptosporangiales</taxon>
        <taxon>Thermomonosporaceae</taxon>
        <taxon>Actinomadura</taxon>
    </lineage>
</organism>
<feature type="signal peptide" evidence="1">
    <location>
        <begin position="1"/>
        <end position="25"/>
    </location>
</feature>
<dbReference type="EMBL" id="BAAATD010000006">
    <property type="protein sequence ID" value="GAA2608267.1"/>
    <property type="molecule type" value="Genomic_DNA"/>
</dbReference>
<dbReference type="RefSeq" id="WP_344544261.1">
    <property type="nucleotide sequence ID" value="NZ_BAAATD010000006.1"/>
</dbReference>
<proteinExistence type="predicted"/>
<evidence type="ECO:0008006" key="4">
    <source>
        <dbReference type="Google" id="ProtNLM"/>
    </source>
</evidence>
<evidence type="ECO:0000313" key="2">
    <source>
        <dbReference type="EMBL" id="GAA2608267.1"/>
    </source>
</evidence>
<reference evidence="3" key="1">
    <citation type="journal article" date="2019" name="Int. J. Syst. Evol. Microbiol.">
        <title>The Global Catalogue of Microorganisms (GCM) 10K type strain sequencing project: providing services to taxonomists for standard genome sequencing and annotation.</title>
        <authorList>
            <consortium name="The Broad Institute Genomics Platform"/>
            <consortium name="The Broad Institute Genome Sequencing Center for Infectious Disease"/>
            <person name="Wu L."/>
            <person name="Ma J."/>
        </authorList>
    </citation>
    <scope>NUCLEOTIDE SEQUENCE [LARGE SCALE GENOMIC DNA]</scope>
    <source>
        <strain evidence="3">JCM 6833</strain>
    </source>
</reference>